<evidence type="ECO:0000313" key="3">
    <source>
        <dbReference type="Proteomes" id="UP000065151"/>
    </source>
</evidence>
<name>A0A0U3R4I7_9MICC</name>
<reference evidence="2 3" key="1">
    <citation type="submission" date="2015-12" db="EMBL/GenBank/DDBJ databases">
        <authorList>
            <person name="Shamseldin A."/>
            <person name="Moawad H."/>
            <person name="Abd El-Rahim W.M."/>
            <person name="Sadowsky M.J."/>
        </authorList>
    </citation>
    <scope>NUCLEOTIDE SEQUENCE [LARGE SCALE GENOMIC DNA]</scope>
    <source>
        <strain evidence="2 3">Ar51</strain>
    </source>
</reference>
<dbReference type="PANTHER" id="PTHR10151">
    <property type="entry name" value="ECTONUCLEOTIDE PYROPHOSPHATASE/PHOSPHODIESTERASE"/>
    <property type="match status" value="1"/>
</dbReference>
<sequence length="414" mass="44058">MPDQGKATVSSASSAAVSHGAAPQLSMPPAPAFGRRSIGDVLTSAAASLGVEGFTNSLGLPPASRVCVVLADGLGRNLLKQKSAHTPFLRSVMQSGQGEVPVWLDSTFPSTTAAALASFGTGLPPGQHGMVGYDVLDPDQDKVVNMLGNWDAKVDPAEWQPFPTVLERAAESVNVTTVSLPQFGNSPMTQAALRGGNFVSAVTAHARTEAAAEAMDTAGKSLMYFYVNELDKAGHRHGCQSEQWEHQLEELDATVKRLHASLPAGTTVLLTADHGMLDVPEQQRIDFAADASLVDGVRHTAGEPRMVHLYLEDAADAAGRARLLDAWRARFGDRIWAFTREDAIAAGLFGTLRPAVGPRIGDIMIAARDALALYDTRRGRPAAMEVVGQHGSLTKAEREVPLLCFKAEGKPRRR</sequence>
<dbReference type="KEGG" id="psul:AU252_02250"/>
<dbReference type="InterPro" id="IPR002591">
    <property type="entry name" value="Phosphodiest/P_Trfase"/>
</dbReference>
<dbReference type="InterPro" id="IPR017850">
    <property type="entry name" value="Alkaline_phosphatase_core_sf"/>
</dbReference>
<dbReference type="PANTHER" id="PTHR10151:SF120">
    <property type="entry name" value="BIS(5'-ADENOSYL)-TRIPHOSPHATASE"/>
    <property type="match status" value="1"/>
</dbReference>
<dbReference type="EMBL" id="CP013747">
    <property type="protein sequence ID" value="ALV40129.1"/>
    <property type="molecule type" value="Genomic_DNA"/>
</dbReference>
<organism evidence="2">
    <name type="scientific">Pseudarthrobacter sulfonivorans</name>
    <dbReference type="NCBI Taxonomy" id="121292"/>
    <lineage>
        <taxon>Bacteria</taxon>
        <taxon>Bacillati</taxon>
        <taxon>Actinomycetota</taxon>
        <taxon>Actinomycetes</taxon>
        <taxon>Micrococcales</taxon>
        <taxon>Micrococcaceae</taxon>
        <taxon>Pseudarthrobacter</taxon>
    </lineage>
</organism>
<dbReference type="GO" id="GO:0016787">
    <property type="term" value="F:hydrolase activity"/>
    <property type="evidence" value="ECO:0007669"/>
    <property type="project" value="UniProtKB-ARBA"/>
</dbReference>
<dbReference type="Pfam" id="PF01663">
    <property type="entry name" value="Phosphodiest"/>
    <property type="match status" value="1"/>
</dbReference>
<dbReference type="SUPFAM" id="SSF53649">
    <property type="entry name" value="Alkaline phosphatase-like"/>
    <property type="match status" value="1"/>
</dbReference>
<dbReference type="STRING" id="121292.AU252_02250"/>
<gene>
    <name evidence="2" type="ORF">AU252_02250</name>
</gene>
<feature type="region of interest" description="Disordered" evidence="1">
    <location>
        <begin position="1"/>
        <end position="29"/>
    </location>
</feature>
<accession>A0A0U3R4I7</accession>
<proteinExistence type="predicted"/>
<protein>
    <submittedName>
        <fullName evidence="2">Phosphodiesterase</fullName>
    </submittedName>
</protein>
<evidence type="ECO:0000313" key="2">
    <source>
        <dbReference type="EMBL" id="ALV40129.1"/>
    </source>
</evidence>
<dbReference type="Gene3D" id="3.40.720.10">
    <property type="entry name" value="Alkaline Phosphatase, subunit A"/>
    <property type="match status" value="1"/>
</dbReference>
<dbReference type="AlphaFoldDB" id="A0A0U3R4I7"/>
<feature type="compositionally biased region" description="Low complexity" evidence="1">
    <location>
        <begin position="10"/>
        <end position="22"/>
    </location>
</feature>
<evidence type="ECO:0000256" key="1">
    <source>
        <dbReference type="SAM" id="MobiDB-lite"/>
    </source>
</evidence>
<dbReference type="Proteomes" id="UP000065151">
    <property type="component" value="Chromosome"/>
</dbReference>